<protein>
    <recommendedName>
        <fullName evidence="3">YqcI/YcgG family protein</fullName>
    </recommendedName>
</protein>
<proteinExistence type="predicted"/>
<evidence type="ECO:0000313" key="1">
    <source>
        <dbReference type="EMBL" id="CDQ37992.1"/>
    </source>
</evidence>
<dbReference type="RefSeq" id="WP_021290135.1">
    <property type="nucleotide sequence ID" value="NZ_BNER01000001.1"/>
</dbReference>
<accession>A0A024Q6V8</accession>
<gene>
    <name evidence="1" type="ORF">BN990_00259</name>
</gene>
<name>A0A024Q6V8_9BACI</name>
<organism evidence="1 2">
    <name type="scientific">Virgibacillus massiliensis</name>
    <dbReference type="NCBI Taxonomy" id="1462526"/>
    <lineage>
        <taxon>Bacteria</taxon>
        <taxon>Bacillati</taxon>
        <taxon>Bacillota</taxon>
        <taxon>Bacilli</taxon>
        <taxon>Bacillales</taxon>
        <taxon>Bacillaceae</taxon>
        <taxon>Virgibacillus</taxon>
    </lineage>
</organism>
<dbReference type="InterPro" id="IPR014988">
    <property type="entry name" value="Uncharacterised_YqcI/YcgG"/>
</dbReference>
<reference evidence="1 2" key="1">
    <citation type="submission" date="2014-03" db="EMBL/GenBank/DDBJ databases">
        <authorList>
            <person name="Urmite Genomes U."/>
        </authorList>
    </citation>
    <scope>NUCLEOTIDE SEQUENCE [LARGE SCALE GENOMIC DNA]</scope>
    <source>
        <strain evidence="1 2">Vm-5</strain>
    </source>
</reference>
<reference evidence="2" key="2">
    <citation type="submission" date="2014-05" db="EMBL/GenBank/DDBJ databases">
        <title>Draft genome sequence of Virgibacillus massiliensis Vm-5.</title>
        <authorList>
            <person name="Khelaifia S."/>
            <person name="Croce O."/>
            <person name="Lagier J.C."/>
            <person name="Raoult D."/>
        </authorList>
    </citation>
    <scope>NUCLEOTIDE SEQUENCE [LARGE SCALE GENOMIC DNA]</scope>
    <source>
        <strain evidence="2">Vm-5</strain>
    </source>
</reference>
<evidence type="ECO:0000313" key="2">
    <source>
        <dbReference type="Proteomes" id="UP000028875"/>
    </source>
</evidence>
<dbReference type="EMBL" id="CCDP010000001">
    <property type="protein sequence ID" value="CDQ37992.1"/>
    <property type="molecule type" value="Genomic_DNA"/>
</dbReference>
<dbReference type="eggNOG" id="COG3403">
    <property type="taxonomic scope" value="Bacteria"/>
</dbReference>
<dbReference type="OrthoDB" id="112290at2"/>
<comment type="caution">
    <text evidence="1">The sequence shown here is derived from an EMBL/GenBank/DDBJ whole genome shotgun (WGS) entry which is preliminary data.</text>
</comment>
<sequence length="252" mass="29705">MGILVEKTWLDEHMESLPLWQQKVYRSFSSMLADTNTYPCVPARQGFLSNQLRFTFVSDPRKEDAAKQLATALREYGNGSRETGKYTSLVVFFETPAVIKANYTISDYRELFWSVLNHVTAYDEQEWPADIPTDPMHHTWEFCFHGEPYFAFCATPEHCLRKSRQFPAFFIAFQPRWVFEDLNDHTRFGRKMKKVIRQRLANYDEIAAHPDLKWYGKADNHEWKQYFLSDDTSSPSSCPFMRMKSKLTSFLK</sequence>
<dbReference type="Pfam" id="PF08892">
    <property type="entry name" value="YqcI_YcgG"/>
    <property type="match status" value="1"/>
</dbReference>
<evidence type="ECO:0008006" key="3">
    <source>
        <dbReference type="Google" id="ProtNLM"/>
    </source>
</evidence>
<dbReference type="PANTHER" id="PTHR40045">
    <property type="entry name" value="YCGG FAMILY PROTEIN"/>
    <property type="match status" value="1"/>
</dbReference>
<dbReference type="AlphaFoldDB" id="A0A024Q6V8"/>
<dbReference type="PANTHER" id="PTHR40045:SF1">
    <property type="entry name" value="YQCI_YCGG FAMILY PROTEIN"/>
    <property type="match status" value="1"/>
</dbReference>
<dbReference type="STRING" id="1462526.BN990_00259"/>
<keyword evidence="2" id="KW-1185">Reference proteome</keyword>
<dbReference type="Proteomes" id="UP000028875">
    <property type="component" value="Unassembled WGS sequence"/>
</dbReference>